<sequence>MDSVAVVAVPFPVQGHLNQMLHLSLQLASRGLDVHYAAPAQHLRQARARARLGRGRAPVHPLPRPRHLQLRLAASRPHRRLALPVTPHAPLQRLHRRRARSALRLLPPPRSRGARPHQRLRLRGGGAAAQRRGVRAALPGPVDARRENGRRPPAAA</sequence>
<feature type="compositionally biased region" description="Basic residues" evidence="2">
    <location>
        <begin position="112"/>
        <end position="122"/>
    </location>
</feature>
<feature type="compositionally biased region" description="Low complexity" evidence="2">
    <location>
        <begin position="128"/>
        <end position="138"/>
    </location>
</feature>
<evidence type="ECO:0000313" key="5">
    <source>
        <dbReference type="Proteomes" id="UP000015105"/>
    </source>
</evidence>
<dbReference type="InterPro" id="IPR058980">
    <property type="entry name" value="Glyco_transf_N"/>
</dbReference>
<protein>
    <recommendedName>
        <fullName evidence="3">Glycosyltransferase N-terminal domain-containing protein</fullName>
    </recommendedName>
</protein>
<dbReference type="SUPFAM" id="SSF53756">
    <property type="entry name" value="UDP-Glycosyltransferase/glycogen phosphorylase"/>
    <property type="match status" value="1"/>
</dbReference>
<reference evidence="4" key="4">
    <citation type="submission" date="2019-03" db="UniProtKB">
        <authorList>
            <consortium name="EnsemblPlants"/>
        </authorList>
    </citation>
    <scope>IDENTIFICATION</scope>
</reference>
<organism evidence="4 5">
    <name type="scientific">Aegilops tauschii subsp. strangulata</name>
    <name type="common">Goatgrass</name>
    <dbReference type="NCBI Taxonomy" id="200361"/>
    <lineage>
        <taxon>Eukaryota</taxon>
        <taxon>Viridiplantae</taxon>
        <taxon>Streptophyta</taxon>
        <taxon>Embryophyta</taxon>
        <taxon>Tracheophyta</taxon>
        <taxon>Spermatophyta</taxon>
        <taxon>Magnoliopsida</taxon>
        <taxon>Liliopsida</taxon>
        <taxon>Poales</taxon>
        <taxon>Poaceae</taxon>
        <taxon>BOP clade</taxon>
        <taxon>Pooideae</taxon>
        <taxon>Triticodae</taxon>
        <taxon>Triticeae</taxon>
        <taxon>Triticinae</taxon>
        <taxon>Aegilops</taxon>
    </lineage>
</organism>
<name>A0A453MIM8_AEGTS</name>
<feature type="region of interest" description="Disordered" evidence="2">
    <location>
        <begin position="105"/>
        <end position="156"/>
    </location>
</feature>
<feature type="domain" description="Glycosyltransferase N-terminal" evidence="3">
    <location>
        <begin position="2"/>
        <end position="50"/>
    </location>
</feature>
<evidence type="ECO:0000256" key="2">
    <source>
        <dbReference type="SAM" id="MobiDB-lite"/>
    </source>
</evidence>
<proteinExistence type="inferred from homology"/>
<dbReference type="Gene3D" id="3.40.50.2000">
    <property type="entry name" value="Glycogen Phosphorylase B"/>
    <property type="match status" value="1"/>
</dbReference>
<dbReference type="AlphaFoldDB" id="A0A453MIM8"/>
<reference evidence="5" key="2">
    <citation type="journal article" date="2017" name="Nat. Plants">
        <title>The Aegilops tauschii genome reveals multiple impacts of transposons.</title>
        <authorList>
            <person name="Zhao G."/>
            <person name="Zou C."/>
            <person name="Li K."/>
            <person name="Wang K."/>
            <person name="Li T."/>
            <person name="Gao L."/>
            <person name="Zhang X."/>
            <person name="Wang H."/>
            <person name="Yang Z."/>
            <person name="Liu X."/>
            <person name="Jiang W."/>
            <person name="Mao L."/>
            <person name="Kong X."/>
            <person name="Jiao Y."/>
            <person name="Jia J."/>
        </authorList>
    </citation>
    <scope>NUCLEOTIDE SEQUENCE [LARGE SCALE GENOMIC DNA]</scope>
    <source>
        <strain evidence="5">cv. AL8/78</strain>
    </source>
</reference>
<comment type="similarity">
    <text evidence="1">Belongs to the UDP-glycosyltransferase family.</text>
</comment>
<dbReference type="EnsemblPlants" id="AET5Gv21197700.3">
    <property type="protein sequence ID" value="AET5Gv21197700.3"/>
    <property type="gene ID" value="AET5Gv21197700"/>
</dbReference>
<evidence type="ECO:0000256" key="1">
    <source>
        <dbReference type="ARBA" id="ARBA00009995"/>
    </source>
</evidence>
<accession>A0A453MIM8</accession>
<evidence type="ECO:0000259" key="3">
    <source>
        <dbReference type="Pfam" id="PF26168"/>
    </source>
</evidence>
<reference evidence="4" key="3">
    <citation type="journal article" date="2017" name="Nature">
        <title>Genome sequence of the progenitor of the wheat D genome Aegilops tauschii.</title>
        <authorList>
            <person name="Luo M.C."/>
            <person name="Gu Y.Q."/>
            <person name="Puiu D."/>
            <person name="Wang H."/>
            <person name="Twardziok S.O."/>
            <person name="Deal K.R."/>
            <person name="Huo N."/>
            <person name="Zhu T."/>
            <person name="Wang L."/>
            <person name="Wang Y."/>
            <person name="McGuire P.E."/>
            <person name="Liu S."/>
            <person name="Long H."/>
            <person name="Ramasamy R.K."/>
            <person name="Rodriguez J.C."/>
            <person name="Van S.L."/>
            <person name="Yuan L."/>
            <person name="Wang Z."/>
            <person name="Xia Z."/>
            <person name="Xiao L."/>
            <person name="Anderson O.D."/>
            <person name="Ouyang S."/>
            <person name="Liang Y."/>
            <person name="Zimin A.V."/>
            <person name="Pertea G."/>
            <person name="Qi P."/>
            <person name="Bennetzen J.L."/>
            <person name="Dai X."/>
            <person name="Dawson M.W."/>
            <person name="Muller H.G."/>
            <person name="Kugler K."/>
            <person name="Rivarola-Duarte L."/>
            <person name="Spannagl M."/>
            <person name="Mayer K.F.X."/>
            <person name="Lu F.H."/>
            <person name="Bevan M.W."/>
            <person name="Leroy P."/>
            <person name="Li P."/>
            <person name="You F.M."/>
            <person name="Sun Q."/>
            <person name="Liu Z."/>
            <person name="Lyons E."/>
            <person name="Wicker T."/>
            <person name="Salzberg S.L."/>
            <person name="Devos K.M."/>
            <person name="Dvorak J."/>
        </authorList>
    </citation>
    <scope>NUCLEOTIDE SEQUENCE [LARGE SCALE GENOMIC DNA]</scope>
    <source>
        <strain evidence="4">cv. AL8/78</strain>
    </source>
</reference>
<keyword evidence="5" id="KW-1185">Reference proteome</keyword>
<dbReference type="Proteomes" id="UP000015105">
    <property type="component" value="Chromosome 5D"/>
</dbReference>
<dbReference type="Pfam" id="PF26168">
    <property type="entry name" value="Glyco_transf_N"/>
    <property type="match status" value="1"/>
</dbReference>
<reference evidence="5" key="1">
    <citation type="journal article" date="2014" name="Science">
        <title>Ancient hybridizations among the ancestral genomes of bread wheat.</title>
        <authorList>
            <consortium name="International Wheat Genome Sequencing Consortium,"/>
            <person name="Marcussen T."/>
            <person name="Sandve S.R."/>
            <person name="Heier L."/>
            <person name="Spannagl M."/>
            <person name="Pfeifer M."/>
            <person name="Jakobsen K.S."/>
            <person name="Wulff B.B."/>
            <person name="Steuernagel B."/>
            <person name="Mayer K.F."/>
            <person name="Olsen O.A."/>
        </authorList>
    </citation>
    <scope>NUCLEOTIDE SEQUENCE [LARGE SCALE GENOMIC DNA]</scope>
    <source>
        <strain evidence="5">cv. AL8/78</strain>
    </source>
</reference>
<evidence type="ECO:0000313" key="4">
    <source>
        <dbReference type="EnsemblPlants" id="AET5Gv21197700.3"/>
    </source>
</evidence>
<dbReference type="Gramene" id="AET5Gv21197700.3">
    <property type="protein sequence ID" value="AET5Gv21197700.3"/>
    <property type="gene ID" value="AET5Gv21197700"/>
</dbReference>
<reference evidence="4" key="5">
    <citation type="journal article" date="2021" name="G3 (Bethesda)">
        <title>Aegilops tauschii genome assembly Aet v5.0 features greater sequence contiguity and improved annotation.</title>
        <authorList>
            <person name="Wang L."/>
            <person name="Zhu T."/>
            <person name="Rodriguez J.C."/>
            <person name="Deal K.R."/>
            <person name="Dubcovsky J."/>
            <person name="McGuire P.E."/>
            <person name="Lux T."/>
            <person name="Spannagl M."/>
            <person name="Mayer K.F.X."/>
            <person name="Baldrich P."/>
            <person name="Meyers B.C."/>
            <person name="Huo N."/>
            <person name="Gu Y.Q."/>
            <person name="Zhou H."/>
            <person name="Devos K.M."/>
            <person name="Bennetzen J.L."/>
            <person name="Unver T."/>
            <person name="Budak H."/>
            <person name="Gulick P.J."/>
            <person name="Galiba G."/>
            <person name="Kalapos B."/>
            <person name="Nelson D.R."/>
            <person name="Li P."/>
            <person name="You F.M."/>
            <person name="Luo M.C."/>
            <person name="Dvorak J."/>
        </authorList>
    </citation>
    <scope>NUCLEOTIDE SEQUENCE [LARGE SCALE GENOMIC DNA]</scope>
    <source>
        <strain evidence="4">cv. AL8/78</strain>
    </source>
</reference>